<accession>A0ACD1E541</accession>
<evidence type="ECO:0000313" key="2">
    <source>
        <dbReference type="Proteomes" id="UP000681794"/>
    </source>
</evidence>
<proteinExistence type="predicted"/>
<dbReference type="EMBL" id="CP076544">
    <property type="protein sequence ID" value="QWS34024.1"/>
    <property type="molecule type" value="Genomic_DNA"/>
</dbReference>
<protein>
    <submittedName>
        <fullName evidence="1">Cation diffusion facilitator family transporter</fullName>
    </submittedName>
</protein>
<gene>
    <name evidence="1" type="ORF">KM842_02130</name>
</gene>
<reference evidence="1" key="1">
    <citation type="submission" date="2021-06" db="EMBL/GenBank/DDBJ databases">
        <authorList>
            <person name="Ellington A.J."/>
            <person name="Bryan N.C."/>
            <person name="Christner B.C."/>
            <person name="Reisch C.R."/>
        </authorList>
    </citation>
    <scope>NUCLEOTIDE SEQUENCE</scope>
    <source>
        <strain evidence="1">L6-1</strain>
    </source>
</reference>
<organism evidence="1 2">
    <name type="scientific">Curtobacterium aetherium</name>
    <dbReference type="NCBI Taxonomy" id="2841594"/>
    <lineage>
        <taxon>Bacteria</taxon>
        <taxon>Bacillati</taxon>
        <taxon>Actinomycetota</taxon>
        <taxon>Actinomycetes</taxon>
        <taxon>Micrococcales</taxon>
        <taxon>Microbacteriaceae</taxon>
        <taxon>Curtobacterium</taxon>
    </lineage>
</organism>
<evidence type="ECO:0000313" key="1">
    <source>
        <dbReference type="EMBL" id="QWS34024.1"/>
    </source>
</evidence>
<name>A0ACD1E541_9MICO</name>
<keyword evidence="2" id="KW-1185">Reference proteome</keyword>
<sequence>MSASGGTKAIFAALGANIGIAIVKFIAAAISGSASMLAEGVHSLADSANQLLLLLGGRRARKAADEEHPFGHGRERYVYAFVVSIVLFSVGGVFSLYEGIEKFAHPHPLDNWWLPVTVLVIAIGLEGFSLRTALKEARPDKGSQSWVQFVRRAKAPELPVVMLEDTAALTGLVFALFGVGLTAITGNGVFDAIGTVLIAVLLIAVALVLGVETKSLLVGEGANPGDVARIRQAVLDGPEVDSVIHLKTLYLGPDELMVGVKVAVDGDRRLGDVAAGIDTVEQRVRAAVPIARVIYIEPDVLHDGPHPSTEAIVLRAAD</sequence>
<dbReference type="Proteomes" id="UP000681794">
    <property type="component" value="Chromosome"/>
</dbReference>